<gene>
    <name evidence="1" type="ORF">ALE3EI_1515</name>
</gene>
<dbReference type="KEGG" id="alti:ALE3EI_1515"/>
<dbReference type="Proteomes" id="UP000515514">
    <property type="component" value="Chromosome"/>
</dbReference>
<evidence type="ECO:0008006" key="3">
    <source>
        <dbReference type="Google" id="ProtNLM"/>
    </source>
</evidence>
<keyword evidence="2" id="KW-1185">Reference proteome</keyword>
<dbReference type="AlphaFoldDB" id="A0A7G8PUQ7"/>
<accession>A0A7G8PUQ7</accession>
<name>A0A7G8PUQ7_9FLAO</name>
<protein>
    <recommendedName>
        <fullName evidence="3">Lipoprotein</fullName>
    </recommendedName>
</protein>
<dbReference type="PROSITE" id="PS51257">
    <property type="entry name" value="PROKAR_LIPOPROTEIN"/>
    <property type="match status" value="1"/>
</dbReference>
<evidence type="ECO:0000313" key="1">
    <source>
        <dbReference type="EMBL" id="QNJ98073.1"/>
    </source>
</evidence>
<sequence>MKNLIFILFSLLIIGCASETEKKSLDEIADIYNAKTAYSKGVKSSMGEQTEKTFTITVSDSKLIDSLNPNVSSSNIGFLVYNSLSAEEKKNYTYINVNLLNLKRDSAKYSYTATSLAKLSPKAKTFNEVSEQLLLGNFKKLDEIKDAAAIPNEISETIKQKIAFLEQEYGDLESYTPFGIGEASDAIGTVYQFQAFLVFKEKKVPYIVVTDADPNNDKMIGFNIFN</sequence>
<proteinExistence type="predicted"/>
<dbReference type="RefSeq" id="WP_186987696.1">
    <property type="nucleotide sequence ID" value="NZ_CP052909.1"/>
</dbReference>
<organism evidence="1 2">
    <name type="scientific">Constantimarinum furrinae</name>
    <dbReference type="NCBI Taxonomy" id="2562285"/>
    <lineage>
        <taxon>Bacteria</taxon>
        <taxon>Pseudomonadati</taxon>
        <taxon>Bacteroidota</taxon>
        <taxon>Flavobacteriia</taxon>
        <taxon>Flavobacteriales</taxon>
        <taxon>Flavobacteriaceae</taxon>
        <taxon>Altibacter/Constantimarinum group</taxon>
        <taxon>Constantimarinum</taxon>
    </lineage>
</organism>
<dbReference type="EMBL" id="CP052909">
    <property type="protein sequence ID" value="QNJ98073.1"/>
    <property type="molecule type" value="Genomic_DNA"/>
</dbReference>
<evidence type="ECO:0000313" key="2">
    <source>
        <dbReference type="Proteomes" id="UP000515514"/>
    </source>
</evidence>
<reference evidence="1 2" key="1">
    <citation type="submission" date="2020-04" db="EMBL/GenBank/DDBJ databases">
        <title>Genome sequence of Altibacter aquimarinus strain ALE3EI.</title>
        <authorList>
            <person name="Oh H.-M."/>
            <person name="Jang D."/>
        </authorList>
    </citation>
    <scope>NUCLEOTIDE SEQUENCE [LARGE SCALE GENOMIC DNA]</scope>
    <source>
        <strain evidence="1 2">ALE3EI</strain>
    </source>
</reference>